<feature type="domain" description="EamA" evidence="7">
    <location>
        <begin position="148"/>
        <end position="281"/>
    </location>
</feature>
<organism evidence="8 9">
    <name type="scientific">Candidatus Rhodobacter oscarellae</name>
    <dbReference type="NCBI Taxonomy" id="1675527"/>
    <lineage>
        <taxon>Bacteria</taxon>
        <taxon>Pseudomonadati</taxon>
        <taxon>Pseudomonadota</taxon>
        <taxon>Alphaproteobacteria</taxon>
        <taxon>Rhodobacterales</taxon>
        <taxon>Rhodobacter group</taxon>
        <taxon>Rhodobacter</taxon>
    </lineage>
</organism>
<keyword evidence="4 6" id="KW-1133">Transmembrane helix</keyword>
<keyword evidence="5 6" id="KW-0472">Membrane</keyword>
<comment type="caution">
    <text evidence="8">The sequence shown here is derived from an EMBL/GenBank/DDBJ whole genome shotgun (WGS) entry which is preliminary data.</text>
</comment>
<dbReference type="OrthoDB" id="7274881at2"/>
<accession>A0A0J9ECD8</accession>
<dbReference type="RefSeq" id="WP_049641508.1">
    <property type="nucleotide sequence ID" value="NZ_LFTY01000001.1"/>
</dbReference>
<feature type="transmembrane region" description="Helical" evidence="6">
    <location>
        <begin position="210"/>
        <end position="233"/>
    </location>
</feature>
<feature type="transmembrane region" description="Helical" evidence="6">
    <location>
        <begin position="121"/>
        <end position="141"/>
    </location>
</feature>
<sequence length="292" mass="30598">MDLRAIAMGVAFAFMWASAFSSARIIVAEAPPLTALAIRFFLSGLIAIGIAWALGQSLRLTRAQWIATAIFGLCQNTLYLGFNFVAMQWIEAGLATIIAATMPLLVAFAGWAFLGQRVRPLGAVGLAAGFAGVAIIMGARLSQGVDLFGVLLCVLGVVSLTAATMLVRSASSGGNIVMIIGLQMVIGSAGLALAAVPLETWEVNWTWPLALAFLYTLFVPGLIATWVWFLLVARIGAVRAATFHFLTPPFGVGVAALLLGERLSWLDALGVGVVAVGILAVQLSKEPQPSLS</sequence>
<proteinExistence type="inferred from homology"/>
<dbReference type="AlphaFoldDB" id="A0A0J9ECD8"/>
<dbReference type="STRING" id="1675527.AIOL_000575"/>
<dbReference type="InterPro" id="IPR050638">
    <property type="entry name" value="AA-Vitamin_Transporters"/>
</dbReference>
<evidence type="ECO:0000313" key="8">
    <source>
        <dbReference type="EMBL" id="KMW60420.1"/>
    </source>
</evidence>
<protein>
    <submittedName>
        <fullName evidence="8">Permease of the drug/metabolite transporter (DMT) superfamily</fullName>
    </submittedName>
</protein>
<evidence type="ECO:0000256" key="1">
    <source>
        <dbReference type="ARBA" id="ARBA00004141"/>
    </source>
</evidence>
<dbReference type="InterPro" id="IPR037185">
    <property type="entry name" value="EmrE-like"/>
</dbReference>
<comment type="subcellular location">
    <subcellularLocation>
        <location evidence="1">Membrane</location>
        <topology evidence="1">Multi-pass membrane protein</topology>
    </subcellularLocation>
</comment>
<comment type="similarity">
    <text evidence="2">Belongs to the EamA transporter family.</text>
</comment>
<dbReference type="PANTHER" id="PTHR32322:SF2">
    <property type="entry name" value="EAMA DOMAIN-CONTAINING PROTEIN"/>
    <property type="match status" value="1"/>
</dbReference>
<feature type="transmembrane region" description="Helical" evidence="6">
    <location>
        <begin position="240"/>
        <end position="259"/>
    </location>
</feature>
<dbReference type="PATRIC" id="fig|1675527.3.peg.631"/>
<feature type="domain" description="EamA" evidence="7">
    <location>
        <begin position="5"/>
        <end position="137"/>
    </location>
</feature>
<dbReference type="GO" id="GO:0016020">
    <property type="term" value="C:membrane"/>
    <property type="evidence" value="ECO:0007669"/>
    <property type="project" value="UniProtKB-SubCell"/>
</dbReference>
<dbReference type="SUPFAM" id="SSF103481">
    <property type="entry name" value="Multidrug resistance efflux transporter EmrE"/>
    <property type="match status" value="2"/>
</dbReference>
<evidence type="ECO:0000256" key="4">
    <source>
        <dbReference type="ARBA" id="ARBA00022989"/>
    </source>
</evidence>
<feature type="transmembrane region" description="Helical" evidence="6">
    <location>
        <begin position="147"/>
        <end position="167"/>
    </location>
</feature>
<dbReference type="InterPro" id="IPR000620">
    <property type="entry name" value="EamA_dom"/>
</dbReference>
<dbReference type="Proteomes" id="UP000037178">
    <property type="component" value="Unassembled WGS sequence"/>
</dbReference>
<dbReference type="EMBL" id="LFTY01000001">
    <property type="protein sequence ID" value="KMW60420.1"/>
    <property type="molecule type" value="Genomic_DNA"/>
</dbReference>
<evidence type="ECO:0000256" key="6">
    <source>
        <dbReference type="SAM" id="Phobius"/>
    </source>
</evidence>
<evidence type="ECO:0000313" key="9">
    <source>
        <dbReference type="Proteomes" id="UP000037178"/>
    </source>
</evidence>
<dbReference type="Pfam" id="PF00892">
    <property type="entry name" value="EamA"/>
    <property type="match status" value="2"/>
</dbReference>
<name>A0A0J9ECD8_9RHOB</name>
<keyword evidence="3 6" id="KW-0812">Transmembrane</keyword>
<feature type="transmembrane region" description="Helical" evidence="6">
    <location>
        <begin position="176"/>
        <end position="198"/>
    </location>
</feature>
<evidence type="ECO:0000256" key="5">
    <source>
        <dbReference type="ARBA" id="ARBA00023136"/>
    </source>
</evidence>
<gene>
    <name evidence="8" type="ORF">AIOL_000575</name>
</gene>
<reference evidence="8 9" key="1">
    <citation type="submission" date="2015-06" db="EMBL/GenBank/DDBJ databases">
        <title>Draft genome sequence of an Alphaproteobacteria species associated to the Mediterranean sponge Oscarella lobularis.</title>
        <authorList>
            <person name="Jourda C."/>
            <person name="Santini S."/>
            <person name="Claverie J.-M."/>
        </authorList>
    </citation>
    <scope>NUCLEOTIDE SEQUENCE [LARGE SCALE GENOMIC DNA]</scope>
    <source>
        <strain evidence="8">IGS</strain>
    </source>
</reference>
<feature type="transmembrane region" description="Helical" evidence="6">
    <location>
        <begin position="92"/>
        <end position="114"/>
    </location>
</feature>
<feature type="transmembrane region" description="Helical" evidence="6">
    <location>
        <begin position="33"/>
        <end position="54"/>
    </location>
</feature>
<feature type="transmembrane region" description="Helical" evidence="6">
    <location>
        <begin position="66"/>
        <end position="86"/>
    </location>
</feature>
<evidence type="ECO:0000259" key="7">
    <source>
        <dbReference type="Pfam" id="PF00892"/>
    </source>
</evidence>
<dbReference type="PANTHER" id="PTHR32322">
    <property type="entry name" value="INNER MEMBRANE TRANSPORTER"/>
    <property type="match status" value="1"/>
</dbReference>
<evidence type="ECO:0000256" key="2">
    <source>
        <dbReference type="ARBA" id="ARBA00007362"/>
    </source>
</evidence>
<keyword evidence="9" id="KW-1185">Reference proteome</keyword>
<evidence type="ECO:0000256" key="3">
    <source>
        <dbReference type="ARBA" id="ARBA00022692"/>
    </source>
</evidence>